<reference evidence="1 2" key="1">
    <citation type="journal article" date="2014" name="Int. J. Syst. Evol. Microbiol.">
        <title>Complete genome sequence of Corynebacterium casei LMG S-19264T (=DSM 44701T), isolated from a smear-ripened cheese.</title>
        <authorList>
            <consortium name="US DOE Joint Genome Institute (JGI-PGF)"/>
            <person name="Walter F."/>
            <person name="Albersmeier A."/>
            <person name="Kalinowski J."/>
            <person name="Ruckert C."/>
        </authorList>
    </citation>
    <scope>NUCLEOTIDE SEQUENCE [LARGE SCALE GENOMIC DNA]</scope>
    <source>
        <strain evidence="1 2">CGMCC 1.16330</strain>
    </source>
</reference>
<dbReference type="SUPFAM" id="SSF54285">
    <property type="entry name" value="MoaD/ThiS"/>
    <property type="match status" value="1"/>
</dbReference>
<proteinExistence type="predicted"/>
<dbReference type="InterPro" id="IPR003749">
    <property type="entry name" value="ThiS/MoaD-like"/>
</dbReference>
<evidence type="ECO:0000313" key="1">
    <source>
        <dbReference type="EMBL" id="GGG36453.1"/>
    </source>
</evidence>
<sequence length="90" mass="9130">MAGSSAGGLPAGPGFATFSAMAATIAIEVNGERREVPAPATVADLLARIGLDPRKVAVERNLEIVPRSTYATTALAAGDRLEIVHFIGGG</sequence>
<dbReference type="Gene3D" id="3.10.20.30">
    <property type="match status" value="1"/>
</dbReference>
<dbReference type="Proteomes" id="UP000597507">
    <property type="component" value="Unassembled WGS sequence"/>
</dbReference>
<dbReference type="AlphaFoldDB" id="A0A8J3EBF1"/>
<evidence type="ECO:0008006" key="3">
    <source>
        <dbReference type="Google" id="ProtNLM"/>
    </source>
</evidence>
<protein>
    <recommendedName>
        <fullName evidence="3">Thiamine biosynthesis protein ThiS</fullName>
    </recommendedName>
</protein>
<dbReference type="InterPro" id="IPR012675">
    <property type="entry name" value="Beta-grasp_dom_sf"/>
</dbReference>
<dbReference type="PANTHER" id="PTHR34472:SF1">
    <property type="entry name" value="SULFUR CARRIER PROTEIN THIS"/>
    <property type="match status" value="1"/>
</dbReference>
<name>A0A8J3EBF1_9PROT</name>
<organism evidence="1 2">
    <name type="scientific">Caldovatus sediminis</name>
    <dbReference type="NCBI Taxonomy" id="2041189"/>
    <lineage>
        <taxon>Bacteria</taxon>
        <taxon>Pseudomonadati</taxon>
        <taxon>Pseudomonadota</taxon>
        <taxon>Alphaproteobacteria</taxon>
        <taxon>Acetobacterales</taxon>
        <taxon>Roseomonadaceae</taxon>
        <taxon>Caldovatus</taxon>
    </lineage>
</organism>
<dbReference type="EMBL" id="BMKS01000006">
    <property type="protein sequence ID" value="GGG36453.1"/>
    <property type="molecule type" value="Genomic_DNA"/>
</dbReference>
<dbReference type="InterPro" id="IPR010035">
    <property type="entry name" value="Thi_S"/>
</dbReference>
<comment type="caution">
    <text evidence="1">The sequence shown here is derived from an EMBL/GenBank/DDBJ whole genome shotgun (WGS) entry which is preliminary data.</text>
</comment>
<dbReference type="CDD" id="cd00565">
    <property type="entry name" value="Ubl_ThiS"/>
    <property type="match status" value="1"/>
</dbReference>
<dbReference type="InterPro" id="IPR016155">
    <property type="entry name" value="Mopterin_synth/thiamin_S_b"/>
</dbReference>
<accession>A0A8J3EBF1</accession>
<evidence type="ECO:0000313" key="2">
    <source>
        <dbReference type="Proteomes" id="UP000597507"/>
    </source>
</evidence>
<keyword evidence="2" id="KW-1185">Reference proteome</keyword>
<gene>
    <name evidence="1" type="ORF">GCM10010964_25410</name>
</gene>
<dbReference type="Pfam" id="PF02597">
    <property type="entry name" value="ThiS"/>
    <property type="match status" value="1"/>
</dbReference>
<dbReference type="PANTHER" id="PTHR34472">
    <property type="entry name" value="SULFUR CARRIER PROTEIN THIS"/>
    <property type="match status" value="1"/>
</dbReference>
<dbReference type="NCBIfam" id="TIGR01683">
    <property type="entry name" value="thiS"/>
    <property type="match status" value="1"/>
</dbReference>